<protein>
    <submittedName>
        <fullName evidence="1">Uncharacterized protein</fullName>
    </submittedName>
</protein>
<organism evidence="1">
    <name type="scientific">Anguilla anguilla</name>
    <name type="common">European freshwater eel</name>
    <name type="synonym">Muraena anguilla</name>
    <dbReference type="NCBI Taxonomy" id="7936"/>
    <lineage>
        <taxon>Eukaryota</taxon>
        <taxon>Metazoa</taxon>
        <taxon>Chordata</taxon>
        <taxon>Craniata</taxon>
        <taxon>Vertebrata</taxon>
        <taxon>Euteleostomi</taxon>
        <taxon>Actinopterygii</taxon>
        <taxon>Neopterygii</taxon>
        <taxon>Teleostei</taxon>
        <taxon>Anguilliformes</taxon>
        <taxon>Anguillidae</taxon>
        <taxon>Anguilla</taxon>
    </lineage>
</organism>
<dbReference type="EMBL" id="GBXM01022239">
    <property type="protein sequence ID" value="JAH86338.1"/>
    <property type="molecule type" value="Transcribed_RNA"/>
</dbReference>
<name>A0A0E9WA40_ANGAN</name>
<sequence length="23" mass="2752">MHLPNSLRTPEYLNVTCNCKWEC</sequence>
<evidence type="ECO:0000313" key="1">
    <source>
        <dbReference type="EMBL" id="JAH86338.1"/>
    </source>
</evidence>
<dbReference type="AlphaFoldDB" id="A0A0E9WA40"/>
<proteinExistence type="predicted"/>
<reference evidence="1" key="1">
    <citation type="submission" date="2014-11" db="EMBL/GenBank/DDBJ databases">
        <authorList>
            <person name="Amaro Gonzalez C."/>
        </authorList>
    </citation>
    <scope>NUCLEOTIDE SEQUENCE</scope>
</reference>
<accession>A0A0E9WA40</accession>
<reference evidence="1" key="2">
    <citation type="journal article" date="2015" name="Fish Shellfish Immunol.">
        <title>Early steps in the European eel (Anguilla anguilla)-Vibrio vulnificus interaction in the gills: Role of the RtxA13 toxin.</title>
        <authorList>
            <person name="Callol A."/>
            <person name="Pajuelo D."/>
            <person name="Ebbesson L."/>
            <person name="Teles M."/>
            <person name="MacKenzie S."/>
            <person name="Amaro C."/>
        </authorList>
    </citation>
    <scope>NUCLEOTIDE SEQUENCE</scope>
</reference>